<dbReference type="AlphaFoldDB" id="A0A1S1U6U4"/>
<sequence>MIAHMKPLGSLLCGTLLACAPMLALTQPKEGLASDQEIAKVQLQAMANQHVDNARTAVALLEKDTLMTEALRWSKGVFILPSYRRAALAIGASGGTGVLLRKRENGSWSAPAFFKLGTLGIGLQAGVEAGPFVFVLLNDRAMQQFLQRSSFSVSADAGLTVRNWKKVARATVGKGDVIAWSSAKGLFADAVAVSVDDIRYDEQLTDAYYHHTLSASDVLADHVSNDQAQGLQQALATASAPDR</sequence>
<dbReference type="PANTHER" id="PTHR15629:SF2">
    <property type="entry name" value="SH3 DOMAIN-CONTAINING YSC84-LIKE PROTEIN 1"/>
    <property type="match status" value="1"/>
</dbReference>
<feature type="domain" description="Ysc84 actin-binding" evidence="2">
    <location>
        <begin position="118"/>
        <end position="237"/>
    </location>
</feature>
<dbReference type="GO" id="GO:0035091">
    <property type="term" value="F:phosphatidylinositol binding"/>
    <property type="evidence" value="ECO:0007669"/>
    <property type="project" value="TreeGrafter"/>
</dbReference>
<accession>A0A1S1U6U4</accession>
<dbReference type="CDD" id="cd11524">
    <property type="entry name" value="SYLF"/>
    <property type="match status" value="1"/>
</dbReference>
<feature type="signal peptide" evidence="1">
    <location>
        <begin position="1"/>
        <end position="26"/>
    </location>
</feature>
<dbReference type="EMBL" id="LFKP01000008">
    <property type="protein sequence ID" value="OHV96160.1"/>
    <property type="molecule type" value="Genomic_DNA"/>
</dbReference>
<feature type="chain" id="PRO_5010376378" description="Ysc84 actin-binding domain-containing protein" evidence="1">
    <location>
        <begin position="27"/>
        <end position="243"/>
    </location>
</feature>
<proteinExistence type="predicted"/>
<dbReference type="PROSITE" id="PS51257">
    <property type="entry name" value="PROKAR_LIPOPROTEIN"/>
    <property type="match status" value="1"/>
</dbReference>
<dbReference type="PANTHER" id="PTHR15629">
    <property type="entry name" value="SH3YL1 PROTEIN"/>
    <property type="match status" value="1"/>
</dbReference>
<comment type="caution">
    <text evidence="3">The sequence shown here is derived from an EMBL/GenBank/DDBJ whole genome shotgun (WGS) entry which is preliminary data.</text>
</comment>
<gene>
    <name evidence="3" type="ORF">AKG95_15205</name>
</gene>
<evidence type="ECO:0000256" key="1">
    <source>
        <dbReference type="SAM" id="SignalP"/>
    </source>
</evidence>
<dbReference type="InterPro" id="IPR007461">
    <property type="entry name" value="Ysc84_actin-binding"/>
</dbReference>
<dbReference type="RefSeq" id="WP_071077642.1">
    <property type="nucleotide sequence ID" value="NZ_LFKP01000008.1"/>
</dbReference>
<dbReference type="Pfam" id="PF04366">
    <property type="entry name" value="Ysc84"/>
    <property type="match status" value="1"/>
</dbReference>
<evidence type="ECO:0000259" key="2">
    <source>
        <dbReference type="Pfam" id="PF04366"/>
    </source>
</evidence>
<dbReference type="InterPro" id="IPR051702">
    <property type="entry name" value="SH3_domain_YSC84-like"/>
</dbReference>
<reference evidence="3 4" key="1">
    <citation type="submission" date="2015-06" db="EMBL/GenBank/DDBJ databases">
        <title>Draft genome sequencing of a biphenyl-degrading bacterium, Janthinobacterium lividum MEG1.</title>
        <authorList>
            <person name="Shimodaira J."/>
            <person name="Hatta T."/>
        </authorList>
    </citation>
    <scope>NUCLEOTIDE SEQUENCE [LARGE SCALE GENOMIC DNA]</scope>
    <source>
        <strain evidence="3 4">MEG1</strain>
    </source>
</reference>
<evidence type="ECO:0000313" key="4">
    <source>
        <dbReference type="Proteomes" id="UP000179840"/>
    </source>
</evidence>
<protein>
    <recommendedName>
        <fullName evidence="2">Ysc84 actin-binding domain-containing protein</fullName>
    </recommendedName>
</protein>
<name>A0A1S1U6U4_9BURK</name>
<dbReference type="Proteomes" id="UP000179840">
    <property type="component" value="Unassembled WGS sequence"/>
</dbReference>
<evidence type="ECO:0000313" key="3">
    <source>
        <dbReference type="EMBL" id="OHV96160.1"/>
    </source>
</evidence>
<keyword evidence="1" id="KW-0732">Signal</keyword>
<organism evidence="3 4">
    <name type="scientific">Janthinobacterium lividum</name>
    <dbReference type="NCBI Taxonomy" id="29581"/>
    <lineage>
        <taxon>Bacteria</taxon>
        <taxon>Pseudomonadati</taxon>
        <taxon>Pseudomonadota</taxon>
        <taxon>Betaproteobacteria</taxon>
        <taxon>Burkholderiales</taxon>
        <taxon>Oxalobacteraceae</taxon>
        <taxon>Janthinobacterium</taxon>
    </lineage>
</organism>